<dbReference type="InterPro" id="IPR007627">
    <property type="entry name" value="RNA_pol_sigma70_r2"/>
</dbReference>
<keyword evidence="2 6" id="KW-0805">Transcription regulation</keyword>
<evidence type="ECO:0000256" key="5">
    <source>
        <dbReference type="ARBA" id="ARBA00023163"/>
    </source>
</evidence>
<evidence type="ECO:0000256" key="4">
    <source>
        <dbReference type="ARBA" id="ARBA00023125"/>
    </source>
</evidence>
<dbReference type="Gene3D" id="1.10.1740.10">
    <property type="match status" value="1"/>
</dbReference>
<dbReference type="InterPro" id="IPR014284">
    <property type="entry name" value="RNA_pol_sigma-70_dom"/>
</dbReference>
<evidence type="ECO:0000256" key="6">
    <source>
        <dbReference type="RuleBase" id="RU000716"/>
    </source>
</evidence>
<dbReference type="Pfam" id="PF08281">
    <property type="entry name" value="Sigma70_r4_2"/>
    <property type="match status" value="1"/>
</dbReference>
<dbReference type="Gene3D" id="1.10.10.10">
    <property type="entry name" value="Winged helix-like DNA-binding domain superfamily/Winged helix DNA-binding domain"/>
    <property type="match status" value="1"/>
</dbReference>
<evidence type="ECO:0000313" key="10">
    <source>
        <dbReference type="Proteomes" id="UP001593940"/>
    </source>
</evidence>
<dbReference type="Proteomes" id="UP001593940">
    <property type="component" value="Unassembled WGS sequence"/>
</dbReference>
<dbReference type="InterPro" id="IPR000838">
    <property type="entry name" value="RNA_pol_sigma70_ECF_CS"/>
</dbReference>
<dbReference type="InterPro" id="IPR013249">
    <property type="entry name" value="RNA_pol_sigma70_r4_t2"/>
</dbReference>
<dbReference type="SUPFAM" id="SSF88659">
    <property type="entry name" value="Sigma3 and sigma4 domains of RNA polymerase sigma factors"/>
    <property type="match status" value="1"/>
</dbReference>
<organism evidence="9 10">
    <name type="scientific">Microvirga arabica</name>
    <dbReference type="NCBI Taxonomy" id="1128671"/>
    <lineage>
        <taxon>Bacteria</taxon>
        <taxon>Pseudomonadati</taxon>
        <taxon>Pseudomonadota</taxon>
        <taxon>Alphaproteobacteria</taxon>
        <taxon>Hyphomicrobiales</taxon>
        <taxon>Methylobacteriaceae</taxon>
        <taxon>Microvirga</taxon>
    </lineage>
</organism>
<reference evidence="9 10" key="1">
    <citation type="submission" date="2024-09" db="EMBL/GenBank/DDBJ databases">
        <title>Nodulacao em especies de Leguminosae Basais da Amazonia e Caracterizacao dos Rizobios e Bacterias Associadas aos Nodulos.</title>
        <authorList>
            <person name="Jambeiro I.C.A."/>
            <person name="Lopes I.S."/>
            <person name="Aguiar E.R.G.R."/>
            <person name="Santos A.F.J."/>
            <person name="Dos Santos J.M.F."/>
            <person name="Gross E."/>
        </authorList>
    </citation>
    <scope>NUCLEOTIDE SEQUENCE [LARGE SCALE GENOMIC DNA]</scope>
    <source>
        <strain evidence="9 10">BRUESC1165</strain>
    </source>
</reference>
<evidence type="ECO:0000256" key="1">
    <source>
        <dbReference type="ARBA" id="ARBA00010641"/>
    </source>
</evidence>
<evidence type="ECO:0000313" key="9">
    <source>
        <dbReference type="EMBL" id="MFC1458077.1"/>
    </source>
</evidence>
<dbReference type="InterPro" id="IPR013324">
    <property type="entry name" value="RNA_pol_sigma_r3/r4-like"/>
</dbReference>
<dbReference type="RefSeq" id="WP_377030163.1">
    <property type="nucleotide sequence ID" value="NZ_JBHOMY010000041.1"/>
</dbReference>
<dbReference type="SUPFAM" id="SSF88946">
    <property type="entry name" value="Sigma2 domain of RNA polymerase sigma factors"/>
    <property type="match status" value="1"/>
</dbReference>
<dbReference type="Pfam" id="PF04542">
    <property type="entry name" value="Sigma70_r2"/>
    <property type="match status" value="1"/>
</dbReference>
<keyword evidence="4 6" id="KW-0238">DNA-binding</keyword>
<comment type="caution">
    <text evidence="9">The sequence shown here is derived from an EMBL/GenBank/DDBJ whole genome shotgun (WGS) entry which is preliminary data.</text>
</comment>
<sequence>MKTIPRELPRARTAVRAYLWRVTMVALSKLTTDPGHERRSSLQQTNPLVSAVLDSSIQAHLGHHLRTCYGDPAEDKLPLILARLLDRVAQVIRARTELVDQAFVDGVLASMTSLRAFAISLTRNSLQAEDLVQETMLRAISKQEQFVAGTNLQAWLFTILRNQFCSDHRKSLREIEDGDGSYAATMIALPDQEDRIMIHDLEAALHKLPEGQREAILLVGADGLSYEEAAQVLGCAVGTVKSRVNRARNCLAEFMRLAGEDGLARARIAEL</sequence>
<dbReference type="InterPro" id="IPR036388">
    <property type="entry name" value="WH-like_DNA-bd_sf"/>
</dbReference>
<dbReference type="EMBL" id="JBHOMY010000041">
    <property type="protein sequence ID" value="MFC1458077.1"/>
    <property type="molecule type" value="Genomic_DNA"/>
</dbReference>
<feature type="domain" description="RNA polymerase sigma factor 70 region 4 type 2" evidence="8">
    <location>
        <begin position="200"/>
        <end position="251"/>
    </location>
</feature>
<dbReference type="InterPro" id="IPR013325">
    <property type="entry name" value="RNA_pol_sigma_r2"/>
</dbReference>
<dbReference type="CDD" id="cd06171">
    <property type="entry name" value="Sigma70_r4"/>
    <property type="match status" value="1"/>
</dbReference>
<proteinExistence type="inferred from homology"/>
<evidence type="ECO:0000259" key="8">
    <source>
        <dbReference type="Pfam" id="PF08281"/>
    </source>
</evidence>
<keyword evidence="3 6" id="KW-0731">Sigma factor</keyword>
<gene>
    <name evidence="9" type="ORF">ACETIH_15435</name>
</gene>
<accession>A0ABV6Y9X4</accession>
<keyword evidence="10" id="KW-1185">Reference proteome</keyword>
<dbReference type="NCBIfam" id="TIGR02937">
    <property type="entry name" value="sigma70-ECF"/>
    <property type="match status" value="1"/>
</dbReference>
<dbReference type="InterPro" id="IPR039425">
    <property type="entry name" value="RNA_pol_sigma-70-like"/>
</dbReference>
<evidence type="ECO:0000256" key="3">
    <source>
        <dbReference type="ARBA" id="ARBA00023082"/>
    </source>
</evidence>
<dbReference type="PROSITE" id="PS01063">
    <property type="entry name" value="SIGMA70_ECF"/>
    <property type="match status" value="1"/>
</dbReference>
<evidence type="ECO:0000256" key="2">
    <source>
        <dbReference type="ARBA" id="ARBA00023015"/>
    </source>
</evidence>
<name>A0ABV6Y9X4_9HYPH</name>
<comment type="similarity">
    <text evidence="1 6">Belongs to the sigma-70 factor family. ECF subfamily.</text>
</comment>
<evidence type="ECO:0000259" key="7">
    <source>
        <dbReference type="Pfam" id="PF04542"/>
    </source>
</evidence>
<feature type="domain" description="RNA polymerase sigma-70 region 2" evidence="7">
    <location>
        <begin position="114"/>
        <end position="171"/>
    </location>
</feature>
<protein>
    <recommendedName>
        <fullName evidence="6">RNA polymerase sigma factor</fullName>
    </recommendedName>
</protein>
<keyword evidence="5 6" id="KW-0804">Transcription</keyword>
<dbReference type="PANTHER" id="PTHR43133">
    <property type="entry name" value="RNA POLYMERASE ECF-TYPE SIGMA FACTO"/>
    <property type="match status" value="1"/>
</dbReference>
<dbReference type="PANTHER" id="PTHR43133:SF25">
    <property type="entry name" value="RNA POLYMERASE SIGMA FACTOR RFAY-RELATED"/>
    <property type="match status" value="1"/>
</dbReference>